<accession>B8CF45</accession>
<evidence type="ECO:0000313" key="2">
    <source>
        <dbReference type="Proteomes" id="UP000001449"/>
    </source>
</evidence>
<dbReference type="EMBL" id="CM000652">
    <property type="protein sequence ID" value="EED88144.1"/>
    <property type="molecule type" value="Genomic_DNA"/>
</dbReference>
<reference evidence="1 2" key="1">
    <citation type="journal article" date="2004" name="Science">
        <title>The genome of the diatom Thalassiosira pseudonana: ecology, evolution, and metabolism.</title>
        <authorList>
            <person name="Armbrust E.V."/>
            <person name="Berges J.A."/>
            <person name="Bowler C."/>
            <person name="Green B.R."/>
            <person name="Martinez D."/>
            <person name="Putnam N.H."/>
            <person name="Zhou S."/>
            <person name="Allen A.E."/>
            <person name="Apt K.E."/>
            <person name="Bechner M."/>
            <person name="Brzezinski M.A."/>
            <person name="Chaal B.K."/>
            <person name="Chiovitti A."/>
            <person name="Davis A.K."/>
            <person name="Demarest M.S."/>
            <person name="Detter J.C."/>
            <person name="Glavina T."/>
            <person name="Goodstein D."/>
            <person name="Hadi M.Z."/>
            <person name="Hellsten U."/>
            <person name="Hildebrand M."/>
            <person name="Jenkins B.D."/>
            <person name="Jurka J."/>
            <person name="Kapitonov V.V."/>
            <person name="Kroger N."/>
            <person name="Lau W.W."/>
            <person name="Lane T.W."/>
            <person name="Larimer F.W."/>
            <person name="Lippmeier J.C."/>
            <person name="Lucas S."/>
            <person name="Medina M."/>
            <person name="Montsant A."/>
            <person name="Obornik M."/>
            <person name="Parker M.S."/>
            <person name="Palenik B."/>
            <person name="Pazour G.J."/>
            <person name="Richardson P.M."/>
            <person name="Rynearson T.A."/>
            <person name="Saito M.A."/>
            <person name="Schwartz D.C."/>
            <person name="Thamatrakoln K."/>
            <person name="Valentin K."/>
            <person name="Vardi A."/>
            <person name="Wilkerson F.P."/>
            <person name="Rokhsar D.S."/>
        </authorList>
    </citation>
    <scope>NUCLEOTIDE SEQUENCE [LARGE SCALE GENOMIC DNA]</scope>
    <source>
        <strain evidence="1 2">CCMP1335</strain>
    </source>
</reference>
<proteinExistence type="predicted"/>
<dbReference type="RefSeq" id="XP_002294784.1">
    <property type="nucleotide sequence ID" value="XM_002294748.1"/>
</dbReference>
<dbReference type="HOGENOM" id="CLU_638593_0_0_1"/>
<dbReference type="Proteomes" id="UP000001449">
    <property type="component" value="Chromosome 20"/>
</dbReference>
<dbReference type="eggNOG" id="ENOG502TBAP">
    <property type="taxonomic scope" value="Eukaryota"/>
</dbReference>
<protein>
    <submittedName>
        <fullName evidence="1">Uncharacterized protein</fullName>
    </submittedName>
</protein>
<dbReference type="InParanoid" id="B8CF45"/>
<evidence type="ECO:0000313" key="1">
    <source>
        <dbReference type="EMBL" id="EED88144.1"/>
    </source>
</evidence>
<gene>
    <name evidence="1" type="ORF">THAPSDRAFT_11639</name>
</gene>
<dbReference type="KEGG" id="tps:THAPSDRAFT_11639"/>
<sequence length="430" mass="49009">MSEEKIGDGNVDGWGRQRPALTFALPRDDIEVDVMPSSERRIVPEDVVVRKDRCLPGFNGKVPLGELHQLYVNRGMSSKQMQQLDKYYTVWENGAKSPYTLYTSVFTCPMSGEHFACGNWNNDKGVVVKDQINWFKTKKDAKRAAAARALDCFSFRRCDGTDKRSFRRCVDAPYAGKEEAPRLATLPLGVHLPTKLLIGEENEQAVKDSVNKWYAAFWKKLEVSGYTAKESSDFNPQEIAGPDCYCSWSNLLTSPNLKFTAIFTCPLTGERFPSGKVRGEDDKYVEDCMFFDAEAKELLSFNADVLNDEVDEGDELEKHNLVWYGTKKEAEDAAAARALDCLMFRSGVENNNLCLEDPYSVHTIPETWKRISECVSVVKDFDWQQEYATKTEVLWPIVRVRFGVDELQSIFTITEDDAKYNAEYKERRKP</sequence>
<dbReference type="PaxDb" id="35128-Thaps11639"/>
<dbReference type="AlphaFoldDB" id="B8CF45"/>
<dbReference type="GeneID" id="7447786"/>
<organism evidence="1 2">
    <name type="scientific">Thalassiosira pseudonana</name>
    <name type="common">Marine diatom</name>
    <name type="synonym">Cyclotella nana</name>
    <dbReference type="NCBI Taxonomy" id="35128"/>
    <lineage>
        <taxon>Eukaryota</taxon>
        <taxon>Sar</taxon>
        <taxon>Stramenopiles</taxon>
        <taxon>Ochrophyta</taxon>
        <taxon>Bacillariophyta</taxon>
        <taxon>Coscinodiscophyceae</taxon>
        <taxon>Thalassiosirophycidae</taxon>
        <taxon>Thalassiosirales</taxon>
        <taxon>Thalassiosiraceae</taxon>
        <taxon>Thalassiosira</taxon>
    </lineage>
</organism>
<keyword evidence="2" id="KW-1185">Reference proteome</keyword>
<reference evidence="1 2" key="2">
    <citation type="journal article" date="2008" name="Nature">
        <title>The Phaeodactylum genome reveals the evolutionary history of diatom genomes.</title>
        <authorList>
            <person name="Bowler C."/>
            <person name="Allen A.E."/>
            <person name="Badger J.H."/>
            <person name="Grimwood J."/>
            <person name="Jabbari K."/>
            <person name="Kuo A."/>
            <person name="Maheswari U."/>
            <person name="Martens C."/>
            <person name="Maumus F."/>
            <person name="Otillar R.P."/>
            <person name="Rayko E."/>
            <person name="Salamov A."/>
            <person name="Vandepoele K."/>
            <person name="Beszteri B."/>
            <person name="Gruber A."/>
            <person name="Heijde M."/>
            <person name="Katinka M."/>
            <person name="Mock T."/>
            <person name="Valentin K."/>
            <person name="Verret F."/>
            <person name="Berges J.A."/>
            <person name="Brownlee C."/>
            <person name="Cadoret J.P."/>
            <person name="Chiovitti A."/>
            <person name="Choi C.J."/>
            <person name="Coesel S."/>
            <person name="De Martino A."/>
            <person name="Detter J.C."/>
            <person name="Durkin C."/>
            <person name="Falciatore A."/>
            <person name="Fournet J."/>
            <person name="Haruta M."/>
            <person name="Huysman M.J."/>
            <person name="Jenkins B.D."/>
            <person name="Jiroutova K."/>
            <person name="Jorgensen R.E."/>
            <person name="Joubert Y."/>
            <person name="Kaplan A."/>
            <person name="Kroger N."/>
            <person name="Kroth P.G."/>
            <person name="La Roche J."/>
            <person name="Lindquist E."/>
            <person name="Lommer M."/>
            <person name="Martin-Jezequel V."/>
            <person name="Lopez P.J."/>
            <person name="Lucas S."/>
            <person name="Mangogna M."/>
            <person name="McGinnis K."/>
            <person name="Medlin L.K."/>
            <person name="Montsant A."/>
            <person name="Oudot-Le Secq M.P."/>
            <person name="Napoli C."/>
            <person name="Obornik M."/>
            <person name="Parker M.S."/>
            <person name="Petit J.L."/>
            <person name="Porcel B.M."/>
            <person name="Poulsen N."/>
            <person name="Robison M."/>
            <person name="Rychlewski L."/>
            <person name="Rynearson T.A."/>
            <person name="Schmutz J."/>
            <person name="Shapiro H."/>
            <person name="Siaut M."/>
            <person name="Stanley M."/>
            <person name="Sussman M.R."/>
            <person name="Taylor A.R."/>
            <person name="Vardi A."/>
            <person name="von Dassow P."/>
            <person name="Vyverman W."/>
            <person name="Willis A."/>
            <person name="Wyrwicz L.S."/>
            <person name="Rokhsar D.S."/>
            <person name="Weissenbach J."/>
            <person name="Armbrust E.V."/>
            <person name="Green B.R."/>
            <person name="Van de Peer Y."/>
            <person name="Grigoriev I.V."/>
        </authorList>
    </citation>
    <scope>NUCLEOTIDE SEQUENCE [LARGE SCALE GENOMIC DNA]</scope>
    <source>
        <strain evidence="1 2">CCMP1335</strain>
    </source>
</reference>
<name>B8CF45_THAPS</name>